<dbReference type="InterPro" id="IPR004846">
    <property type="entry name" value="T2SS/T3SS_dom"/>
</dbReference>
<dbReference type="InterPro" id="IPR011662">
    <property type="entry name" value="Secretin/TonB_short_N"/>
</dbReference>
<name>A0A2S5TJZ8_9GAMM</name>
<reference evidence="11 12" key="1">
    <citation type="submission" date="2018-02" db="EMBL/GenBank/DDBJ databases">
        <title>Genome sequencing of Solimonas sp. HR-BB.</title>
        <authorList>
            <person name="Lee Y."/>
            <person name="Jeon C.O."/>
        </authorList>
    </citation>
    <scope>NUCLEOTIDE SEQUENCE [LARGE SCALE GENOMIC DNA]</scope>
    <source>
        <strain evidence="11 12">HR-BB</strain>
    </source>
</reference>
<comment type="caution">
    <text evidence="11">The sequence shown here is derived from an EMBL/GenBank/DDBJ whole genome shotgun (WGS) entry which is preliminary data.</text>
</comment>
<keyword evidence="4 9" id="KW-0732">Signal</keyword>
<evidence type="ECO:0000313" key="12">
    <source>
        <dbReference type="Proteomes" id="UP000238220"/>
    </source>
</evidence>
<sequence length="714" mass="76281">MTKAALRAAIASAALLLGGGAQAQGARALQSIDFTTQDGDRVLLTMTLSAAAPEPVVFTIDKPARLSLDLPETQVALPERYKKVNVGNVRSVAAAEAKGRTRVVVELGQLTPYNLRVEGNKVLVVLEGSAASSTAGGGAAPSAPVARLTSATTLSAASESSGAALRSIDFRRGERGEGRVVVQLANARTPVDVREEGGKVIATFRDASIAERLLKRLDVLDFATPVKFVDTRREGGNVVISVTPAAGLEYEQAAYQTGDQFTLEIQALTPEKVEQKKKEQPQFTGERISLSFQNIDVRALLQIIADVAGTNMVVSDSVTGDIAMRLQNVPWDQALDIILRTKGLGLRQQGNVMLVAPLQELANRERVELESAKQKSELSPLRSEIIQLNYAKATDMSALVRAGDKNASMLSERGRLSVDERTNTLIVLETREKIEEIRNLVSRLDIPVRQVLIESRIVIADDDYSKQLGVRFGVSTVARNGNSGVVTTSGSNAATNTTVGSFLQNGGFPVTLGAQNDRYNVNLPVTDPAGSFGLAILGADYLVDLELSALQTEGRGEVVSTPRVVTANGKQASVEQGREIPYQESASSGAATISFKKAVLSLLVTPQITPDDRVVMDLAITNDSQGQNVAVGLGTAPAIDTRRLNTQVLVRSGETVVLGGVFNQESSNDQTKVPLLGDVPMLGRLFRNDSKSSIKRELLIFVTPKVLQEGLRVN</sequence>
<dbReference type="InterPro" id="IPR038591">
    <property type="entry name" value="NolW-like_sf"/>
</dbReference>
<protein>
    <submittedName>
        <fullName evidence="11">Type IV pilus secretin PilQ</fullName>
    </submittedName>
</protein>
<dbReference type="InterPro" id="IPR005644">
    <property type="entry name" value="NolW-like"/>
</dbReference>
<dbReference type="SMART" id="SM00965">
    <property type="entry name" value="STN"/>
    <property type="match status" value="1"/>
</dbReference>
<comment type="subcellular location">
    <subcellularLocation>
        <location evidence="1 8">Cell outer membrane</location>
    </subcellularLocation>
</comment>
<dbReference type="Gene3D" id="3.30.1370.120">
    <property type="match status" value="1"/>
</dbReference>
<dbReference type="InterPro" id="IPR021731">
    <property type="entry name" value="AMIN_dom"/>
</dbReference>
<dbReference type="Gene3D" id="2.60.40.3500">
    <property type="match status" value="1"/>
</dbReference>
<dbReference type="PROSITE" id="PS00875">
    <property type="entry name" value="T2SP_D"/>
    <property type="match status" value="1"/>
</dbReference>
<feature type="signal peptide" evidence="9">
    <location>
        <begin position="1"/>
        <end position="23"/>
    </location>
</feature>
<dbReference type="OrthoDB" id="9775455at2"/>
<evidence type="ECO:0000259" key="10">
    <source>
        <dbReference type="SMART" id="SM00965"/>
    </source>
</evidence>
<evidence type="ECO:0000256" key="9">
    <source>
        <dbReference type="SAM" id="SignalP"/>
    </source>
</evidence>
<keyword evidence="3 8" id="KW-0813">Transport</keyword>
<comment type="similarity">
    <text evidence="2">Belongs to the bacterial secretin family. PilQ subfamily.</text>
</comment>
<dbReference type="InterPro" id="IPR004845">
    <property type="entry name" value="T2SS_GspD_CS"/>
</dbReference>
<gene>
    <name evidence="11" type="ORF">C3942_04675</name>
</gene>
<keyword evidence="6" id="KW-0472">Membrane</keyword>
<dbReference type="PRINTS" id="PR00811">
    <property type="entry name" value="BCTERIALGSPD"/>
</dbReference>
<evidence type="ECO:0000256" key="3">
    <source>
        <dbReference type="ARBA" id="ARBA00022448"/>
    </source>
</evidence>
<dbReference type="EMBL" id="PSNW01000002">
    <property type="protein sequence ID" value="PPE75304.1"/>
    <property type="molecule type" value="Genomic_DNA"/>
</dbReference>
<evidence type="ECO:0000313" key="11">
    <source>
        <dbReference type="EMBL" id="PPE75304.1"/>
    </source>
</evidence>
<evidence type="ECO:0000256" key="1">
    <source>
        <dbReference type="ARBA" id="ARBA00004442"/>
    </source>
</evidence>
<evidence type="ECO:0000256" key="7">
    <source>
        <dbReference type="ARBA" id="ARBA00023237"/>
    </source>
</evidence>
<dbReference type="Pfam" id="PF03958">
    <property type="entry name" value="Secretin_N"/>
    <property type="match status" value="1"/>
</dbReference>
<keyword evidence="7" id="KW-0998">Cell outer membrane</keyword>
<evidence type="ECO:0000256" key="5">
    <source>
        <dbReference type="ARBA" id="ARBA00022927"/>
    </source>
</evidence>
<keyword evidence="12" id="KW-1185">Reference proteome</keyword>
<dbReference type="Proteomes" id="UP000238220">
    <property type="component" value="Unassembled WGS sequence"/>
</dbReference>
<organism evidence="11 12">
    <name type="scientific">Solimonas fluminis</name>
    <dbReference type="NCBI Taxonomy" id="2086571"/>
    <lineage>
        <taxon>Bacteria</taxon>
        <taxon>Pseudomonadati</taxon>
        <taxon>Pseudomonadota</taxon>
        <taxon>Gammaproteobacteria</taxon>
        <taxon>Nevskiales</taxon>
        <taxon>Nevskiaceae</taxon>
        <taxon>Solimonas</taxon>
    </lineage>
</organism>
<proteinExistence type="inferred from homology"/>
<dbReference type="Gene3D" id="2.60.40.3470">
    <property type="match status" value="1"/>
</dbReference>
<feature type="chain" id="PRO_5015443696" evidence="9">
    <location>
        <begin position="24"/>
        <end position="714"/>
    </location>
</feature>
<dbReference type="Gene3D" id="3.30.1370.130">
    <property type="match status" value="1"/>
</dbReference>
<dbReference type="PANTHER" id="PTHR30604">
    <property type="entry name" value="PROTEIN TRANSPORT PROTEIN HOFQ"/>
    <property type="match status" value="1"/>
</dbReference>
<dbReference type="GO" id="GO:0009279">
    <property type="term" value="C:cell outer membrane"/>
    <property type="evidence" value="ECO:0007669"/>
    <property type="project" value="UniProtKB-SubCell"/>
</dbReference>
<dbReference type="Pfam" id="PF11741">
    <property type="entry name" value="AMIN"/>
    <property type="match status" value="2"/>
</dbReference>
<dbReference type="InterPro" id="IPR013355">
    <property type="entry name" value="Pilus_4_PilQ"/>
</dbReference>
<dbReference type="AlphaFoldDB" id="A0A2S5TJZ8"/>
<keyword evidence="5" id="KW-0653">Protein transport</keyword>
<accession>A0A2S5TJZ8</accession>
<evidence type="ECO:0000256" key="6">
    <source>
        <dbReference type="ARBA" id="ARBA00023136"/>
    </source>
</evidence>
<dbReference type="NCBIfam" id="TIGR02515">
    <property type="entry name" value="IV_pilus_PilQ"/>
    <property type="match status" value="1"/>
</dbReference>
<evidence type="ECO:0000256" key="2">
    <source>
        <dbReference type="ARBA" id="ARBA00006304"/>
    </source>
</evidence>
<feature type="domain" description="Secretin/TonB short N-terminal" evidence="10">
    <location>
        <begin position="310"/>
        <end position="358"/>
    </location>
</feature>
<dbReference type="InterPro" id="IPR051808">
    <property type="entry name" value="Type_IV_pilus_biogenesis"/>
</dbReference>
<evidence type="ECO:0000256" key="8">
    <source>
        <dbReference type="RuleBase" id="RU004004"/>
    </source>
</evidence>
<dbReference type="PANTHER" id="PTHR30604:SF1">
    <property type="entry name" value="DNA UTILIZATION PROTEIN HOFQ"/>
    <property type="match status" value="1"/>
</dbReference>
<dbReference type="InterPro" id="IPR001775">
    <property type="entry name" value="GspD/PilQ"/>
</dbReference>
<dbReference type="Pfam" id="PF00263">
    <property type="entry name" value="Secretin"/>
    <property type="match status" value="1"/>
</dbReference>
<evidence type="ECO:0000256" key="4">
    <source>
        <dbReference type="ARBA" id="ARBA00022729"/>
    </source>
</evidence>
<dbReference type="GO" id="GO:0009306">
    <property type="term" value="P:protein secretion"/>
    <property type="evidence" value="ECO:0007669"/>
    <property type="project" value="InterPro"/>
</dbReference>